<evidence type="ECO:0000313" key="4">
    <source>
        <dbReference type="Proteomes" id="UP001320159"/>
    </source>
</evidence>
<dbReference type="InterPro" id="IPR050769">
    <property type="entry name" value="NAT_camello-type"/>
</dbReference>
<dbReference type="EMBL" id="PGCK01000003">
    <property type="protein sequence ID" value="MCD1294491.1"/>
    <property type="molecule type" value="Genomic_DNA"/>
</dbReference>
<dbReference type="PANTHER" id="PTHR13947:SF37">
    <property type="entry name" value="LD18367P"/>
    <property type="match status" value="1"/>
</dbReference>
<dbReference type="CDD" id="cd04301">
    <property type="entry name" value="NAT_SF"/>
    <property type="match status" value="1"/>
</dbReference>
<dbReference type="GO" id="GO:0008080">
    <property type="term" value="F:N-acetyltransferase activity"/>
    <property type="evidence" value="ECO:0007669"/>
    <property type="project" value="InterPro"/>
</dbReference>
<sequence length="152" mass="17698">MIWLIDIRPFEPEDTRAVIELEEEIFHEPSPILYSMIERYPIDGFYVAECDGVVCGYLIGVVLMDEARILLLGVKQEYRRKTIGSMLANYFIESVRRITNMVRLEVRSSNLAAQTFYFKMGFRFVGIINGYYKNGESAYVMIKPLDQLTLFL</sequence>
<dbReference type="InterPro" id="IPR000182">
    <property type="entry name" value="GNAT_dom"/>
</dbReference>
<keyword evidence="4" id="KW-1185">Reference proteome</keyword>
<dbReference type="Proteomes" id="UP001320159">
    <property type="component" value="Unassembled WGS sequence"/>
</dbReference>
<dbReference type="SUPFAM" id="SSF55729">
    <property type="entry name" value="Acyl-CoA N-acyltransferases (Nat)"/>
    <property type="match status" value="1"/>
</dbReference>
<reference evidence="3 4" key="1">
    <citation type="submission" date="2017-11" db="EMBL/GenBank/DDBJ databases">
        <title>Isolation and Characterization of Family Methanocellaceae Species from Potential Methane Hydrate Area Offshore Southwestern Taiwan.</title>
        <authorList>
            <person name="Zhang W.-L."/>
            <person name="Chen W.-C."/>
            <person name="Lai M.-C."/>
            <person name="Chen S.-C."/>
        </authorList>
    </citation>
    <scope>NUCLEOTIDE SEQUENCE [LARGE SCALE GENOMIC DNA]</scope>
    <source>
        <strain evidence="3 4">CWC-04</strain>
    </source>
</reference>
<comment type="caution">
    <text evidence="3">The sequence shown here is derived from an EMBL/GenBank/DDBJ whole genome shotgun (WGS) entry which is preliminary data.</text>
</comment>
<keyword evidence="1" id="KW-0808">Transferase</keyword>
<evidence type="ECO:0000256" key="1">
    <source>
        <dbReference type="ARBA" id="ARBA00022679"/>
    </source>
</evidence>
<feature type="domain" description="N-acetyltransferase" evidence="2">
    <location>
        <begin position="5"/>
        <end position="146"/>
    </location>
</feature>
<dbReference type="AlphaFoldDB" id="A0AAP2W6V3"/>
<protein>
    <submittedName>
        <fullName evidence="3">Ribosomal-protein-alanine N-acetyltransferase</fullName>
    </submittedName>
</protein>
<dbReference type="InterPro" id="IPR006464">
    <property type="entry name" value="AcTrfase_RimI/Ard1"/>
</dbReference>
<proteinExistence type="predicted"/>
<dbReference type="Gene3D" id="3.40.630.30">
    <property type="match status" value="1"/>
</dbReference>
<dbReference type="NCBIfam" id="TIGR01575">
    <property type="entry name" value="rimI"/>
    <property type="match status" value="1"/>
</dbReference>
<dbReference type="InterPro" id="IPR016181">
    <property type="entry name" value="Acyl_CoA_acyltransferase"/>
</dbReference>
<name>A0AAP2W6V3_9EURY</name>
<dbReference type="Pfam" id="PF00583">
    <property type="entry name" value="Acetyltransf_1"/>
    <property type="match status" value="1"/>
</dbReference>
<evidence type="ECO:0000313" key="3">
    <source>
        <dbReference type="EMBL" id="MCD1294491.1"/>
    </source>
</evidence>
<gene>
    <name evidence="3" type="primary">rimI</name>
    <name evidence="3" type="ORF">CUJ83_05690</name>
</gene>
<dbReference type="PANTHER" id="PTHR13947">
    <property type="entry name" value="GNAT FAMILY N-ACETYLTRANSFERASE"/>
    <property type="match status" value="1"/>
</dbReference>
<accession>A0AAP2W6V3</accession>
<evidence type="ECO:0000259" key="2">
    <source>
        <dbReference type="PROSITE" id="PS51186"/>
    </source>
</evidence>
<organism evidence="3 4">
    <name type="scientific">Methanooceanicella nereidis</name>
    <dbReference type="NCBI Taxonomy" id="2052831"/>
    <lineage>
        <taxon>Archaea</taxon>
        <taxon>Methanobacteriati</taxon>
        <taxon>Methanobacteriota</taxon>
        <taxon>Stenosarchaea group</taxon>
        <taxon>Methanomicrobia</taxon>
        <taxon>Methanocellales</taxon>
        <taxon>Methanocellaceae</taxon>
        <taxon>Methanooceanicella</taxon>
    </lineage>
</organism>
<dbReference type="RefSeq" id="WP_230741319.1">
    <property type="nucleotide sequence ID" value="NZ_PGCK01000003.1"/>
</dbReference>
<dbReference type="PROSITE" id="PS51186">
    <property type="entry name" value="GNAT"/>
    <property type="match status" value="1"/>
</dbReference>